<name>A0ABZ2EIP7_9BACT</name>
<feature type="domain" description="Outer membrane protein beta-barrel" evidence="1">
    <location>
        <begin position="130"/>
        <end position="255"/>
    </location>
</feature>
<dbReference type="InterPro" id="IPR025665">
    <property type="entry name" value="Beta-barrel_OMP_2"/>
</dbReference>
<evidence type="ECO:0000313" key="2">
    <source>
        <dbReference type="EMBL" id="WWC83353.1"/>
    </source>
</evidence>
<evidence type="ECO:0000313" key="3">
    <source>
        <dbReference type="Proteomes" id="UP001321305"/>
    </source>
</evidence>
<protein>
    <recommendedName>
        <fullName evidence="1">Outer membrane protein beta-barrel domain-containing protein</fullName>
    </recommendedName>
</protein>
<keyword evidence="3" id="KW-1185">Reference proteome</keyword>
<dbReference type="Pfam" id="PF13568">
    <property type="entry name" value="OMP_b-brl_2"/>
    <property type="match status" value="1"/>
</dbReference>
<dbReference type="Proteomes" id="UP001321305">
    <property type="component" value="Chromosome"/>
</dbReference>
<evidence type="ECO:0000259" key="1">
    <source>
        <dbReference type="Pfam" id="PF13568"/>
    </source>
</evidence>
<dbReference type="EMBL" id="CP144143">
    <property type="protein sequence ID" value="WWC83353.1"/>
    <property type="molecule type" value="Genomic_DNA"/>
</dbReference>
<reference evidence="3" key="1">
    <citation type="submission" date="2024-01" db="EMBL/GenBank/DDBJ databases">
        <title>Mycovorax composti gen. nov. sp. nov., a member of the family Chitinophagaceae isolated from button mushroom compost.</title>
        <authorList>
            <person name="Thai M."/>
            <person name="Bell T.L."/>
            <person name="Kertesz M.A."/>
        </authorList>
    </citation>
    <scope>NUCLEOTIDE SEQUENCE [LARGE SCALE GENOMIC DNA]</scope>
    <source>
        <strain evidence="3">C216</strain>
    </source>
</reference>
<organism evidence="2 3">
    <name type="scientific">Mycovorax composti</name>
    <dbReference type="NCBI Taxonomy" id="2962693"/>
    <lineage>
        <taxon>Bacteria</taxon>
        <taxon>Pseudomonadati</taxon>
        <taxon>Bacteroidota</taxon>
        <taxon>Chitinophagia</taxon>
        <taxon>Chitinophagales</taxon>
        <taxon>Chitinophagaceae</taxon>
        <taxon>Mycovorax</taxon>
    </lineage>
</organism>
<accession>A0ABZ2EIP7</accession>
<sequence>MKAMLYLYSIMLARFLCIVLFLMLAICGKAQDEPKPDTLVIGGVTIIRDNAPIESGRRRFLKKLSSSISPRNVKTQWAIIDLGVSNYADNTDYTGVEAQDYAPGANETWLDLKPFISRNVNIWFVTQQFNLINHYVNFQYGLGLELNNYHYKQPVRYQAITEAVHNSPVMYLDQTNNRSYRKNKLAADYITVPIMLNLNLTPTRLYPFEISAGVSVGYLYSARNKFINSDEGKSKVRGDFDLRPWKLAYMGELNLGVLRLYGSYAFKSMYKRGLDITPYTFGVRIKPTELFGKLETP</sequence>
<gene>
    <name evidence="2" type="ORF">PIECOFPK_01065</name>
</gene>
<proteinExistence type="predicted"/>